<dbReference type="EMBL" id="LT607750">
    <property type="protein sequence ID" value="SCG59470.1"/>
    <property type="molecule type" value="Genomic_DNA"/>
</dbReference>
<dbReference type="SUPFAM" id="SSF50486">
    <property type="entry name" value="FMT C-terminal domain-like"/>
    <property type="match status" value="1"/>
</dbReference>
<proteinExistence type="inferred from homology"/>
<dbReference type="InterPro" id="IPR036995">
    <property type="entry name" value="MPG_sf"/>
</dbReference>
<dbReference type="NCBIfam" id="NF002003">
    <property type="entry name" value="PRK00802.1-3"/>
    <property type="match status" value="1"/>
</dbReference>
<evidence type="ECO:0000256" key="5">
    <source>
        <dbReference type="HAMAP-Rule" id="MF_00527"/>
    </source>
</evidence>
<dbReference type="Gene3D" id="3.10.300.10">
    <property type="entry name" value="Methylpurine-DNA glycosylase (MPG)"/>
    <property type="match status" value="1"/>
</dbReference>
<dbReference type="InterPro" id="IPR011034">
    <property type="entry name" value="Formyl_transferase-like_C_sf"/>
</dbReference>
<dbReference type="AlphaFoldDB" id="A0A1C5IMB2"/>
<dbReference type="Proteomes" id="UP000198217">
    <property type="component" value="Chromosome I"/>
</dbReference>
<evidence type="ECO:0000256" key="4">
    <source>
        <dbReference type="ARBA" id="ARBA00023204"/>
    </source>
</evidence>
<dbReference type="PANTHER" id="PTHR10429">
    <property type="entry name" value="DNA-3-METHYLADENINE GLYCOSYLASE"/>
    <property type="match status" value="1"/>
</dbReference>
<protein>
    <recommendedName>
        <fullName evidence="5">Putative 3-methyladenine DNA glycosylase</fullName>
        <ecNumber evidence="5">3.2.2.-</ecNumber>
    </recommendedName>
</protein>
<evidence type="ECO:0000313" key="7">
    <source>
        <dbReference type="Proteomes" id="UP000198217"/>
    </source>
</evidence>
<dbReference type="EC" id="3.2.2.-" evidence="5"/>
<evidence type="ECO:0000256" key="1">
    <source>
        <dbReference type="ARBA" id="ARBA00009232"/>
    </source>
</evidence>
<accession>A0A1C5IMB2</accession>
<dbReference type="GO" id="GO:0003677">
    <property type="term" value="F:DNA binding"/>
    <property type="evidence" value="ECO:0007669"/>
    <property type="project" value="InterPro"/>
</dbReference>
<keyword evidence="4 5" id="KW-0234">DNA repair</keyword>
<dbReference type="InterPro" id="IPR003180">
    <property type="entry name" value="MPG"/>
</dbReference>
<keyword evidence="2 5" id="KW-0227">DNA damage</keyword>
<sequence length="223" mass="23205">MVAHSDRRPADLAEPAGRAEPAGLADLADLLAGPVLPAARGLLGCRLTAGGVTVRITEVEAYAGTAGDPASHAHRGRTPRNAVMFGPAGHAYVYFTYGMHWCVNVVTGPAGEAAAVLLRAGEVVDGLAVARARRPAVRRDVDLARGPARLCAALGIDRSAYGTHLLGDGPVRLRPGDAPVSADAVAAGPRVGVTGAHDVPWRFWIAGDPTVSAYRRHVPRTRR</sequence>
<organism evidence="6 7">
    <name type="scientific">Micromonospora echinaurantiaca</name>
    <dbReference type="NCBI Taxonomy" id="47857"/>
    <lineage>
        <taxon>Bacteria</taxon>
        <taxon>Bacillati</taxon>
        <taxon>Actinomycetota</taxon>
        <taxon>Actinomycetes</taxon>
        <taxon>Micromonosporales</taxon>
        <taxon>Micromonosporaceae</taxon>
        <taxon>Micromonospora</taxon>
    </lineage>
</organism>
<dbReference type="CDD" id="cd00540">
    <property type="entry name" value="AAG"/>
    <property type="match status" value="1"/>
</dbReference>
<dbReference type="PANTHER" id="PTHR10429:SF0">
    <property type="entry name" value="DNA-3-METHYLADENINE GLYCOSYLASE"/>
    <property type="match status" value="1"/>
</dbReference>
<dbReference type="GO" id="GO:0003905">
    <property type="term" value="F:alkylbase DNA N-glycosylase activity"/>
    <property type="evidence" value="ECO:0007669"/>
    <property type="project" value="InterPro"/>
</dbReference>
<dbReference type="HAMAP" id="MF_00527">
    <property type="entry name" value="3MGH"/>
    <property type="match status" value="1"/>
</dbReference>
<evidence type="ECO:0000256" key="2">
    <source>
        <dbReference type="ARBA" id="ARBA00022763"/>
    </source>
</evidence>
<dbReference type="Pfam" id="PF02245">
    <property type="entry name" value="Pur_DNA_glyco"/>
    <property type="match status" value="1"/>
</dbReference>
<dbReference type="GO" id="GO:0006284">
    <property type="term" value="P:base-excision repair"/>
    <property type="evidence" value="ECO:0007669"/>
    <property type="project" value="InterPro"/>
</dbReference>
<dbReference type="NCBIfam" id="TIGR00567">
    <property type="entry name" value="3mg"/>
    <property type="match status" value="1"/>
</dbReference>
<gene>
    <name evidence="6" type="ORF">GA0070609_3545</name>
</gene>
<evidence type="ECO:0000313" key="6">
    <source>
        <dbReference type="EMBL" id="SCG59470.1"/>
    </source>
</evidence>
<evidence type="ECO:0000256" key="3">
    <source>
        <dbReference type="ARBA" id="ARBA00022801"/>
    </source>
</evidence>
<keyword evidence="7" id="KW-1185">Reference proteome</keyword>
<name>A0A1C5IMB2_9ACTN</name>
<comment type="similarity">
    <text evidence="1 5">Belongs to the DNA glycosylase MPG family.</text>
</comment>
<keyword evidence="3 5" id="KW-0378">Hydrolase</keyword>
<reference evidence="6 7" key="1">
    <citation type="submission" date="2016-06" db="EMBL/GenBank/DDBJ databases">
        <authorList>
            <person name="Kjaerup R.B."/>
            <person name="Dalgaard T.S."/>
            <person name="Juul-Madsen H.R."/>
        </authorList>
    </citation>
    <scope>NUCLEOTIDE SEQUENCE [LARGE SCALE GENOMIC DNA]</scope>
    <source>
        <strain evidence="6 7">DSM 43904</strain>
    </source>
</reference>